<keyword evidence="2" id="KW-1185">Reference proteome</keyword>
<name>A0ACB5SFD4_9PEZI</name>
<dbReference type="EMBL" id="BSXG01000081">
    <property type="protein sequence ID" value="GME37939.1"/>
    <property type="molecule type" value="Genomic_DNA"/>
</dbReference>
<evidence type="ECO:0000313" key="2">
    <source>
        <dbReference type="Proteomes" id="UP001165186"/>
    </source>
</evidence>
<protein>
    <submittedName>
        <fullName evidence="1">A878ca54-be0e-416f-9bb2-f2136a80836f</fullName>
    </submittedName>
</protein>
<evidence type="ECO:0000313" key="1">
    <source>
        <dbReference type="EMBL" id="GME37939.1"/>
    </source>
</evidence>
<accession>A0ACB5SFD4</accession>
<reference evidence="1" key="1">
    <citation type="submission" date="2024-09" db="EMBL/GenBank/DDBJ databases">
        <title>Draft Genome Sequences of Neofusicoccum parvum.</title>
        <authorList>
            <person name="Ashida A."/>
            <person name="Camagna M."/>
            <person name="Tanaka A."/>
            <person name="Takemoto D."/>
        </authorList>
    </citation>
    <scope>NUCLEOTIDE SEQUENCE</scope>
    <source>
        <strain evidence="1">PPO83</strain>
    </source>
</reference>
<proteinExistence type="predicted"/>
<dbReference type="Proteomes" id="UP001165186">
    <property type="component" value="Unassembled WGS sequence"/>
</dbReference>
<gene>
    <name evidence="1" type="primary">g11577</name>
    <name evidence="1" type="ORF">NpPPO83_00011577</name>
</gene>
<sequence>MSDPLTEKSAPARETPRAEGAVEVKNVASAALAEATMRQKPSLWTRNMFQLYFCVFIATLNAAINGYDGSLMSSINSYRQYREYFGFSLTEGTPSTGIVFAIFTIGNLVSSFIAGPASDFRGRRVGMFIGAATIIIGSIVQASAQNLAAFMIGRFLLGFGAAFGPSAALSYVAEIAHPAYRGAMTGVYTTFYFVGSIPGTFVPYGTSTLAGTPSWRIPVWLQMVFSGIVLLAVPFLPESPRWLIANDRHADALAVMARLHGEGDPRSPLVALEYGEMVAQISQTGSDKRWWDYRGLAASRPARRRTLLCLAVAVFGQWSGNATTSYYYPQMLAGAGITSNHLALLLQGVNAVIQFAGALLGAAVTDRVGRRPQLLVSTSVVVVLFAVITALNATNLTTDPATGEVVARSAAQAKAEVAVIFLFGFVFAVGWTPLQGLYATEVLRFEDRAKGMALYTFVTNICGFYNTFVTGIAFSGAGWKYYYLFIFWDIFEVAFIYLFFVETKNRTLEELDVIFKADKPVKESLKKAEVLVDETSGVVEVLDKAEA</sequence>
<organism evidence="1 2">
    <name type="scientific">Neofusicoccum parvum</name>
    <dbReference type="NCBI Taxonomy" id="310453"/>
    <lineage>
        <taxon>Eukaryota</taxon>
        <taxon>Fungi</taxon>
        <taxon>Dikarya</taxon>
        <taxon>Ascomycota</taxon>
        <taxon>Pezizomycotina</taxon>
        <taxon>Dothideomycetes</taxon>
        <taxon>Dothideomycetes incertae sedis</taxon>
        <taxon>Botryosphaeriales</taxon>
        <taxon>Botryosphaeriaceae</taxon>
        <taxon>Neofusicoccum</taxon>
    </lineage>
</organism>
<comment type="caution">
    <text evidence="1">The sequence shown here is derived from an EMBL/GenBank/DDBJ whole genome shotgun (WGS) entry which is preliminary data.</text>
</comment>